<accession>A0A816DKL8</accession>
<reference evidence="3" key="1">
    <citation type="submission" date="2021-02" db="EMBL/GenBank/DDBJ databases">
        <authorList>
            <person name="Nowell W R."/>
        </authorList>
    </citation>
    <scope>NUCLEOTIDE SEQUENCE</scope>
</reference>
<comment type="caution">
    <text evidence="3">The sequence shown here is derived from an EMBL/GenBank/DDBJ whole genome shotgun (WGS) entry which is preliminary data.</text>
</comment>
<sequence>MATFKELYHRLVCEGMIVDHSSPCINCDSARILDIFLLSDIGNTSVLFITELNISCNFVVDILVRVRDGKLYRE</sequence>
<name>A0A816DKL8_9BILA</name>
<evidence type="ECO:0000313" key="4">
    <source>
        <dbReference type="EMBL" id="CAF4232200.1"/>
    </source>
</evidence>
<dbReference type="Proteomes" id="UP000663864">
    <property type="component" value="Unassembled WGS sequence"/>
</dbReference>
<keyword evidence="5" id="KW-1185">Reference proteome</keyword>
<proteinExistence type="predicted"/>
<dbReference type="AlphaFoldDB" id="A0A816DKL8"/>
<evidence type="ECO:0000313" key="5">
    <source>
        <dbReference type="Proteomes" id="UP000663870"/>
    </source>
</evidence>
<dbReference type="EMBL" id="CAJNOL010008914">
    <property type="protein sequence ID" value="CAF1639817.1"/>
    <property type="molecule type" value="Genomic_DNA"/>
</dbReference>
<protein>
    <submittedName>
        <fullName evidence="3">Uncharacterized protein</fullName>
    </submittedName>
</protein>
<dbReference type="Proteomes" id="UP000663870">
    <property type="component" value="Unassembled WGS sequence"/>
</dbReference>
<evidence type="ECO:0000313" key="3">
    <source>
        <dbReference type="EMBL" id="CAF1639817.1"/>
    </source>
</evidence>
<dbReference type="Proteomes" id="UP000663836">
    <property type="component" value="Unassembled WGS sequence"/>
</dbReference>
<dbReference type="EMBL" id="CAJNOH010007270">
    <property type="protein sequence ID" value="CAF1453768.1"/>
    <property type="molecule type" value="Genomic_DNA"/>
</dbReference>
<evidence type="ECO:0000313" key="2">
    <source>
        <dbReference type="EMBL" id="CAF1472536.1"/>
    </source>
</evidence>
<dbReference type="EMBL" id="CAJOBD010019023">
    <property type="protein sequence ID" value="CAF4232200.1"/>
    <property type="molecule type" value="Genomic_DNA"/>
</dbReference>
<dbReference type="EMBL" id="CAJNOT010005693">
    <property type="protein sequence ID" value="CAF1472536.1"/>
    <property type="molecule type" value="Genomic_DNA"/>
</dbReference>
<organism evidence="3 5">
    <name type="scientific">Rotaria sordida</name>
    <dbReference type="NCBI Taxonomy" id="392033"/>
    <lineage>
        <taxon>Eukaryota</taxon>
        <taxon>Metazoa</taxon>
        <taxon>Spiralia</taxon>
        <taxon>Gnathifera</taxon>
        <taxon>Rotifera</taxon>
        <taxon>Eurotatoria</taxon>
        <taxon>Bdelloidea</taxon>
        <taxon>Philodinida</taxon>
        <taxon>Philodinidae</taxon>
        <taxon>Rotaria</taxon>
    </lineage>
</organism>
<dbReference type="Proteomes" id="UP000663854">
    <property type="component" value="Unassembled WGS sequence"/>
</dbReference>
<evidence type="ECO:0000313" key="1">
    <source>
        <dbReference type="EMBL" id="CAF1453768.1"/>
    </source>
</evidence>
<gene>
    <name evidence="4" type="ORF">JBS370_LOCUS37925</name>
    <name evidence="3" type="ORF">JXQ802_LOCUS53024</name>
    <name evidence="1" type="ORF">PYM288_LOCUS36658</name>
    <name evidence="2" type="ORF">ZHD862_LOCUS36200</name>
</gene>